<dbReference type="Gene3D" id="1.10.10.10">
    <property type="entry name" value="Winged helix-like DNA-binding domain superfamily/Winged helix DNA-binding domain"/>
    <property type="match status" value="1"/>
</dbReference>
<evidence type="ECO:0000256" key="4">
    <source>
        <dbReference type="ARBA" id="ARBA00023163"/>
    </source>
</evidence>
<gene>
    <name evidence="6" type="ORF">SAMN05216288_4148</name>
</gene>
<dbReference type="Pfam" id="PF08281">
    <property type="entry name" value="Sigma70_r4_2"/>
    <property type="match status" value="1"/>
</dbReference>
<evidence type="ECO:0000313" key="6">
    <source>
        <dbReference type="EMBL" id="SHM70084.1"/>
    </source>
</evidence>
<dbReference type="InterPro" id="IPR039425">
    <property type="entry name" value="RNA_pol_sigma-70-like"/>
</dbReference>
<dbReference type="NCBIfam" id="TIGR02937">
    <property type="entry name" value="sigma70-ECF"/>
    <property type="match status" value="1"/>
</dbReference>
<dbReference type="AlphaFoldDB" id="A0A1M7KWZ4"/>
<evidence type="ECO:0000313" key="7">
    <source>
        <dbReference type="Proteomes" id="UP000184305"/>
    </source>
</evidence>
<evidence type="ECO:0000256" key="3">
    <source>
        <dbReference type="ARBA" id="ARBA00023082"/>
    </source>
</evidence>
<organism evidence="6 7">
    <name type="scientific">Phytopseudomonas punonensis</name>
    <dbReference type="NCBI Taxonomy" id="1220495"/>
    <lineage>
        <taxon>Bacteria</taxon>
        <taxon>Pseudomonadati</taxon>
        <taxon>Pseudomonadota</taxon>
        <taxon>Gammaproteobacteria</taxon>
        <taxon>Pseudomonadales</taxon>
        <taxon>Pseudomonadaceae</taxon>
        <taxon>Phytopseudomonas</taxon>
    </lineage>
</organism>
<sequence>MSTAAFQASTAASREPAQVNWQGIDLGWAYSDLLISLSRRTRCVQRAYDVLHDALLRFALAQHRRPVEQPNAYLRRVAHSVLIDCYRSESRLESLEDQNPEDVAPGQVAPSCEHLLDIQQRLKALQRILDCLPERCAQVFWMARIEGYTQPDIAMRLGISLNMVERHMMRALIDLRRARDLLQP</sequence>
<reference evidence="7" key="1">
    <citation type="submission" date="2016-11" db="EMBL/GenBank/DDBJ databases">
        <authorList>
            <person name="Varghese N."/>
            <person name="Submissions S."/>
        </authorList>
    </citation>
    <scope>NUCLEOTIDE SEQUENCE [LARGE SCALE GENOMIC DNA]</scope>
    <source>
        <strain evidence="7">CECT 8089</strain>
    </source>
</reference>
<feature type="domain" description="RNA polymerase sigma factor 70 region 4 type 2" evidence="5">
    <location>
        <begin position="123"/>
        <end position="173"/>
    </location>
</feature>
<dbReference type="OrthoDB" id="8589148at2"/>
<dbReference type="GO" id="GO:0006352">
    <property type="term" value="P:DNA-templated transcription initiation"/>
    <property type="evidence" value="ECO:0007669"/>
    <property type="project" value="InterPro"/>
</dbReference>
<dbReference type="Gene3D" id="1.10.1740.10">
    <property type="match status" value="1"/>
</dbReference>
<dbReference type="EMBL" id="FRBQ01000007">
    <property type="protein sequence ID" value="SHM70084.1"/>
    <property type="molecule type" value="Genomic_DNA"/>
</dbReference>
<keyword evidence="2" id="KW-0805">Transcription regulation</keyword>
<evidence type="ECO:0000259" key="5">
    <source>
        <dbReference type="Pfam" id="PF08281"/>
    </source>
</evidence>
<protein>
    <submittedName>
        <fullName evidence="6">RNA polymerase sigma-70 factor, ECF subfamily</fullName>
    </submittedName>
</protein>
<dbReference type="PANTHER" id="PTHR43133:SF63">
    <property type="entry name" value="RNA POLYMERASE SIGMA FACTOR FECI-RELATED"/>
    <property type="match status" value="1"/>
</dbReference>
<dbReference type="GO" id="GO:0003677">
    <property type="term" value="F:DNA binding"/>
    <property type="evidence" value="ECO:0007669"/>
    <property type="project" value="InterPro"/>
</dbReference>
<dbReference type="PANTHER" id="PTHR43133">
    <property type="entry name" value="RNA POLYMERASE ECF-TYPE SIGMA FACTO"/>
    <property type="match status" value="1"/>
</dbReference>
<name>A0A1M7KWZ4_9GAMM</name>
<dbReference type="RefSeq" id="WP_073267350.1">
    <property type="nucleotide sequence ID" value="NZ_FRBQ01000007.1"/>
</dbReference>
<dbReference type="GO" id="GO:0016987">
    <property type="term" value="F:sigma factor activity"/>
    <property type="evidence" value="ECO:0007669"/>
    <property type="project" value="UniProtKB-KW"/>
</dbReference>
<dbReference type="SUPFAM" id="SSF88659">
    <property type="entry name" value="Sigma3 and sigma4 domains of RNA polymerase sigma factors"/>
    <property type="match status" value="1"/>
</dbReference>
<dbReference type="InterPro" id="IPR013249">
    <property type="entry name" value="RNA_pol_sigma70_r4_t2"/>
</dbReference>
<comment type="similarity">
    <text evidence="1">Belongs to the sigma-70 factor family. ECF subfamily.</text>
</comment>
<dbReference type="InterPro" id="IPR014284">
    <property type="entry name" value="RNA_pol_sigma-70_dom"/>
</dbReference>
<dbReference type="InterPro" id="IPR013324">
    <property type="entry name" value="RNA_pol_sigma_r3/r4-like"/>
</dbReference>
<evidence type="ECO:0000256" key="2">
    <source>
        <dbReference type="ARBA" id="ARBA00023015"/>
    </source>
</evidence>
<keyword evidence="3" id="KW-0731">Sigma factor</keyword>
<dbReference type="InterPro" id="IPR036388">
    <property type="entry name" value="WH-like_DNA-bd_sf"/>
</dbReference>
<keyword evidence="7" id="KW-1185">Reference proteome</keyword>
<dbReference type="STRING" id="1220495.SAMN05216288_4148"/>
<dbReference type="SUPFAM" id="SSF88946">
    <property type="entry name" value="Sigma2 domain of RNA polymerase sigma factors"/>
    <property type="match status" value="1"/>
</dbReference>
<dbReference type="Proteomes" id="UP000184305">
    <property type="component" value="Unassembled WGS sequence"/>
</dbReference>
<dbReference type="CDD" id="cd06171">
    <property type="entry name" value="Sigma70_r4"/>
    <property type="match status" value="1"/>
</dbReference>
<accession>A0A1M7KWZ4</accession>
<proteinExistence type="inferred from homology"/>
<dbReference type="InterPro" id="IPR013325">
    <property type="entry name" value="RNA_pol_sigma_r2"/>
</dbReference>
<evidence type="ECO:0000256" key="1">
    <source>
        <dbReference type="ARBA" id="ARBA00010641"/>
    </source>
</evidence>
<keyword evidence="4" id="KW-0804">Transcription</keyword>